<reference evidence="2 3" key="1">
    <citation type="submission" date="2020-02" db="EMBL/GenBank/DDBJ databases">
        <title>Draft genome sequence of Haematococcus lacustris strain NIES-144.</title>
        <authorList>
            <person name="Morimoto D."/>
            <person name="Nakagawa S."/>
            <person name="Yoshida T."/>
            <person name="Sawayama S."/>
        </authorList>
    </citation>
    <scope>NUCLEOTIDE SEQUENCE [LARGE SCALE GENOMIC DNA]</scope>
    <source>
        <strain evidence="2 3">NIES-144</strain>
    </source>
</reference>
<comment type="caution">
    <text evidence="2">The sequence shown here is derived from an EMBL/GenBank/DDBJ whole genome shotgun (WGS) entry which is preliminary data.</text>
</comment>
<dbReference type="Proteomes" id="UP000485058">
    <property type="component" value="Unassembled WGS sequence"/>
</dbReference>
<dbReference type="AlphaFoldDB" id="A0A699YXZ4"/>
<keyword evidence="3" id="KW-1185">Reference proteome</keyword>
<feature type="non-terminal residue" evidence="2">
    <location>
        <position position="190"/>
    </location>
</feature>
<evidence type="ECO:0000313" key="2">
    <source>
        <dbReference type="EMBL" id="GFH07922.1"/>
    </source>
</evidence>
<feature type="region of interest" description="Disordered" evidence="1">
    <location>
        <begin position="157"/>
        <end position="182"/>
    </location>
</feature>
<feature type="non-terminal residue" evidence="2">
    <location>
        <position position="1"/>
    </location>
</feature>
<sequence length="190" mass="21067">MCERDVNVPKAEADRLDSRALKVRQGERRLQSQELRAKRAAFLEAERRRKEAEAADKLEEARRQSEREAAEREAREAAYCISLLGEVEVQTTAPNTLLKRSGGVERLVQGRQAQGVGRTQRVEALVESAEGAMEEVGQLAGGMDTLPLLWRALGQEGQTLAAQSAPREDPTAPPSPSSLLMDELELQHWL</sequence>
<gene>
    <name evidence="2" type="ORF">HaLaN_02805</name>
</gene>
<feature type="region of interest" description="Disordered" evidence="1">
    <location>
        <begin position="46"/>
        <end position="69"/>
    </location>
</feature>
<evidence type="ECO:0000313" key="3">
    <source>
        <dbReference type="Proteomes" id="UP000485058"/>
    </source>
</evidence>
<protein>
    <submittedName>
        <fullName evidence="2">Uncharacterized protein</fullName>
    </submittedName>
</protein>
<organism evidence="2 3">
    <name type="scientific">Haematococcus lacustris</name>
    <name type="common">Green alga</name>
    <name type="synonym">Haematococcus pluvialis</name>
    <dbReference type="NCBI Taxonomy" id="44745"/>
    <lineage>
        <taxon>Eukaryota</taxon>
        <taxon>Viridiplantae</taxon>
        <taxon>Chlorophyta</taxon>
        <taxon>core chlorophytes</taxon>
        <taxon>Chlorophyceae</taxon>
        <taxon>CS clade</taxon>
        <taxon>Chlamydomonadales</taxon>
        <taxon>Haematococcaceae</taxon>
        <taxon>Haematococcus</taxon>
    </lineage>
</organism>
<dbReference type="EMBL" id="BLLF01000125">
    <property type="protein sequence ID" value="GFH07922.1"/>
    <property type="molecule type" value="Genomic_DNA"/>
</dbReference>
<accession>A0A699YXZ4</accession>
<name>A0A699YXZ4_HAELA</name>
<proteinExistence type="predicted"/>
<evidence type="ECO:0000256" key="1">
    <source>
        <dbReference type="SAM" id="MobiDB-lite"/>
    </source>
</evidence>